<dbReference type="GO" id="GO:0047443">
    <property type="term" value="F:4-hydroxy-4-methyl-2-oxoglutarate aldolase activity"/>
    <property type="evidence" value="ECO:0007669"/>
    <property type="project" value="UniProtKB-EC"/>
</dbReference>
<dbReference type="Gene3D" id="3.50.30.40">
    <property type="entry name" value="Ribonuclease E inhibitor RraA/RraA-like"/>
    <property type="match status" value="1"/>
</dbReference>
<evidence type="ECO:0000313" key="12">
    <source>
        <dbReference type="Proteomes" id="UP000502706"/>
    </source>
</evidence>
<dbReference type="KEGG" id="rmar:GBA65_20495"/>
<dbReference type="InterPro" id="IPR010203">
    <property type="entry name" value="RraA"/>
</dbReference>
<evidence type="ECO:0000256" key="7">
    <source>
        <dbReference type="ARBA" id="ARBA00025046"/>
    </source>
</evidence>
<keyword evidence="5 9" id="KW-0479">Metal-binding</keyword>
<dbReference type="PANTHER" id="PTHR33254">
    <property type="entry name" value="4-HYDROXY-4-METHYL-2-OXOGLUTARATE ALDOLASE 3-RELATED"/>
    <property type="match status" value="1"/>
</dbReference>
<comment type="subunit">
    <text evidence="4 10">Homotrimer.</text>
</comment>
<evidence type="ECO:0000256" key="10">
    <source>
        <dbReference type="RuleBase" id="RU004338"/>
    </source>
</evidence>
<dbReference type="PANTHER" id="PTHR33254:SF4">
    <property type="entry name" value="4-HYDROXY-4-METHYL-2-OXOGLUTARATE ALDOLASE 3-RELATED"/>
    <property type="match status" value="1"/>
</dbReference>
<dbReference type="AlphaFoldDB" id="A0A6G8Q250"/>
<dbReference type="NCBIfam" id="TIGR01935">
    <property type="entry name" value="NOT-MenG"/>
    <property type="match status" value="1"/>
</dbReference>
<comment type="function">
    <text evidence="7 10">Catalyzes the aldol cleavage of 4-hydroxy-4-methyl-2-oxoglutarate (HMG) into 2 molecules of pyruvate. Also contains a secondary oxaloacetate (OAA) decarboxylase activity due to the common pyruvate enolate transition state formed following C-C bond cleavage in the retro-aldol and decarboxylation reactions.</text>
</comment>
<gene>
    <name evidence="11" type="primary">rraA</name>
    <name evidence="11" type="ORF">GBA65_20495</name>
</gene>
<dbReference type="GO" id="GO:0008948">
    <property type="term" value="F:oxaloacetate decarboxylase activity"/>
    <property type="evidence" value="ECO:0007669"/>
    <property type="project" value="UniProtKB-EC"/>
</dbReference>
<evidence type="ECO:0000256" key="8">
    <source>
        <dbReference type="ARBA" id="ARBA00047973"/>
    </source>
</evidence>
<accession>A0A6G8Q250</accession>
<evidence type="ECO:0000256" key="4">
    <source>
        <dbReference type="ARBA" id="ARBA00011233"/>
    </source>
</evidence>
<evidence type="ECO:0000256" key="5">
    <source>
        <dbReference type="ARBA" id="ARBA00022723"/>
    </source>
</evidence>
<dbReference type="Proteomes" id="UP000502706">
    <property type="component" value="Chromosome"/>
</dbReference>
<name>A0A6G8Q250_9ACTN</name>
<sequence>MEETRGFATTDLCDEFGEEARVAEPVFWDYGGAAAFCGPVSTVRVFEDNVLVREALEENGRGRVLVVDGGGSTRCALVGGNLAALAGENGWAGIVVHGCVRDSAEITFLPIGVKALNTSPRKSAKEGIGERDEPVAFAGVEISPGEYLYSDEDGVIIADRDLLAGA</sequence>
<dbReference type="InterPro" id="IPR036704">
    <property type="entry name" value="RraA/RraA-like_sf"/>
</dbReference>
<evidence type="ECO:0000256" key="6">
    <source>
        <dbReference type="ARBA" id="ARBA00023239"/>
    </source>
</evidence>
<dbReference type="Pfam" id="PF03737">
    <property type="entry name" value="RraA-like"/>
    <property type="match status" value="1"/>
</dbReference>
<dbReference type="EC" id="4.1.1.112" evidence="10"/>
<reference evidence="11 12" key="1">
    <citation type="submission" date="2019-10" db="EMBL/GenBank/DDBJ databases">
        <title>Rubrobacter sp nov SCSIO 52915 isolated from a deep-sea sediment in the South China Sea.</title>
        <authorList>
            <person name="Chen R.W."/>
        </authorList>
    </citation>
    <scope>NUCLEOTIDE SEQUENCE [LARGE SCALE GENOMIC DNA]</scope>
    <source>
        <strain evidence="11 12">SCSIO 52915</strain>
    </source>
</reference>
<keyword evidence="6 10" id="KW-0456">Lyase</keyword>
<evidence type="ECO:0000256" key="9">
    <source>
        <dbReference type="PIRSR" id="PIRSR605493-1"/>
    </source>
</evidence>
<protein>
    <recommendedName>
        <fullName evidence="10">4-hydroxy-4-methyl-2-oxoglutarate aldolase</fullName>
        <shortName evidence="10">HMG aldolase</shortName>
        <ecNumber evidence="10">4.1.1.112</ecNumber>
        <ecNumber evidence="10">4.1.3.17</ecNumber>
    </recommendedName>
    <alternativeName>
        <fullName evidence="10">Oxaloacetate decarboxylase</fullName>
    </alternativeName>
</protein>
<proteinExistence type="inferred from homology"/>
<comment type="similarity">
    <text evidence="3 10">Belongs to the class II aldolase/RraA-like family.</text>
</comment>
<organism evidence="11 12">
    <name type="scientific">Rubrobacter marinus</name>
    <dbReference type="NCBI Taxonomy" id="2653852"/>
    <lineage>
        <taxon>Bacteria</taxon>
        <taxon>Bacillati</taxon>
        <taxon>Actinomycetota</taxon>
        <taxon>Rubrobacteria</taxon>
        <taxon>Rubrobacterales</taxon>
        <taxon>Rubrobacteraceae</taxon>
        <taxon>Rubrobacter</taxon>
    </lineage>
</organism>
<feature type="binding site" evidence="9">
    <location>
        <position position="102"/>
    </location>
    <ligand>
        <name>Mg(2+)</name>
        <dbReference type="ChEBI" id="CHEBI:18420"/>
    </ligand>
</feature>
<dbReference type="GO" id="GO:0051252">
    <property type="term" value="P:regulation of RNA metabolic process"/>
    <property type="evidence" value="ECO:0007669"/>
    <property type="project" value="InterPro"/>
</dbReference>
<keyword evidence="12" id="KW-1185">Reference proteome</keyword>
<dbReference type="NCBIfam" id="NF006875">
    <property type="entry name" value="PRK09372.1"/>
    <property type="match status" value="1"/>
</dbReference>
<comment type="cofactor">
    <cofactor evidence="2 10">
        <name>a divalent metal cation</name>
        <dbReference type="ChEBI" id="CHEBI:60240"/>
    </cofactor>
</comment>
<comment type="catalytic activity">
    <reaction evidence="1 10">
        <text>4-hydroxy-4-methyl-2-oxoglutarate = 2 pyruvate</text>
        <dbReference type="Rhea" id="RHEA:22748"/>
        <dbReference type="ChEBI" id="CHEBI:15361"/>
        <dbReference type="ChEBI" id="CHEBI:58276"/>
        <dbReference type="EC" id="4.1.3.17"/>
    </reaction>
</comment>
<dbReference type="GO" id="GO:0008428">
    <property type="term" value="F:ribonuclease inhibitor activity"/>
    <property type="evidence" value="ECO:0007669"/>
    <property type="project" value="InterPro"/>
</dbReference>
<dbReference type="InterPro" id="IPR005493">
    <property type="entry name" value="RraA/RraA-like"/>
</dbReference>
<evidence type="ECO:0000256" key="2">
    <source>
        <dbReference type="ARBA" id="ARBA00001968"/>
    </source>
</evidence>
<dbReference type="EMBL" id="CP045121">
    <property type="protein sequence ID" value="QIN80500.1"/>
    <property type="molecule type" value="Genomic_DNA"/>
</dbReference>
<evidence type="ECO:0000256" key="1">
    <source>
        <dbReference type="ARBA" id="ARBA00001342"/>
    </source>
</evidence>
<evidence type="ECO:0000313" key="11">
    <source>
        <dbReference type="EMBL" id="QIN80500.1"/>
    </source>
</evidence>
<comment type="cofactor">
    <cofactor evidence="9">
        <name>Mg(2+)</name>
        <dbReference type="ChEBI" id="CHEBI:18420"/>
    </cofactor>
</comment>
<comment type="catalytic activity">
    <reaction evidence="8 10">
        <text>oxaloacetate + H(+) = pyruvate + CO2</text>
        <dbReference type="Rhea" id="RHEA:15641"/>
        <dbReference type="ChEBI" id="CHEBI:15361"/>
        <dbReference type="ChEBI" id="CHEBI:15378"/>
        <dbReference type="ChEBI" id="CHEBI:16452"/>
        <dbReference type="ChEBI" id="CHEBI:16526"/>
        <dbReference type="EC" id="4.1.1.112"/>
    </reaction>
</comment>
<keyword evidence="9" id="KW-0460">Magnesium</keyword>
<feature type="binding site" evidence="9">
    <location>
        <position position="101"/>
    </location>
    <ligand>
        <name>substrate</name>
    </ligand>
</feature>
<feature type="binding site" evidence="9">
    <location>
        <begin position="79"/>
        <end position="82"/>
    </location>
    <ligand>
        <name>substrate</name>
    </ligand>
</feature>
<dbReference type="RefSeq" id="WP_166398167.1">
    <property type="nucleotide sequence ID" value="NZ_CP045121.1"/>
</dbReference>
<dbReference type="CDD" id="cd16841">
    <property type="entry name" value="RraA_family"/>
    <property type="match status" value="1"/>
</dbReference>
<dbReference type="EC" id="4.1.3.17" evidence="10"/>
<dbReference type="GO" id="GO:0046872">
    <property type="term" value="F:metal ion binding"/>
    <property type="evidence" value="ECO:0007669"/>
    <property type="project" value="UniProtKB-KW"/>
</dbReference>
<dbReference type="SUPFAM" id="SSF89562">
    <property type="entry name" value="RraA-like"/>
    <property type="match status" value="1"/>
</dbReference>
<evidence type="ECO:0000256" key="3">
    <source>
        <dbReference type="ARBA" id="ARBA00008621"/>
    </source>
</evidence>